<proteinExistence type="predicted"/>
<reference evidence="2 3" key="1">
    <citation type="submission" date="2022-02" db="EMBL/GenBank/DDBJ databases">
        <title>Shinella B3.7 sp. nov., isolated from Sediment (Zhairuo Island).</title>
        <authorList>
            <person name="Chen G."/>
        </authorList>
    </citation>
    <scope>NUCLEOTIDE SEQUENCE [LARGE SCALE GENOMIC DNA]</scope>
    <source>
        <strain evidence="2 3">B3.7</strain>
    </source>
</reference>
<comment type="caution">
    <text evidence="2">The sequence shown here is derived from an EMBL/GenBank/DDBJ whole genome shotgun (WGS) entry which is preliminary data.</text>
</comment>
<keyword evidence="1" id="KW-0812">Transmembrane</keyword>
<name>A0ABT0CPG5_9HYPH</name>
<dbReference type="Proteomes" id="UP001201844">
    <property type="component" value="Unassembled WGS sequence"/>
</dbReference>
<organism evidence="2 3">
    <name type="scientific">Shinella sedimenti</name>
    <dbReference type="NCBI Taxonomy" id="2919913"/>
    <lineage>
        <taxon>Bacteria</taxon>
        <taxon>Pseudomonadati</taxon>
        <taxon>Pseudomonadota</taxon>
        <taxon>Alphaproteobacteria</taxon>
        <taxon>Hyphomicrobiales</taxon>
        <taxon>Rhizobiaceae</taxon>
        <taxon>Shinella</taxon>
    </lineage>
</organism>
<protein>
    <submittedName>
        <fullName evidence="2">Uncharacterized protein</fullName>
    </submittedName>
</protein>
<accession>A0ABT0CPG5</accession>
<gene>
    <name evidence="2" type="ORF">MKI86_15275</name>
</gene>
<evidence type="ECO:0000256" key="1">
    <source>
        <dbReference type="SAM" id="Phobius"/>
    </source>
</evidence>
<evidence type="ECO:0000313" key="2">
    <source>
        <dbReference type="EMBL" id="MCJ8150513.1"/>
    </source>
</evidence>
<evidence type="ECO:0000313" key="3">
    <source>
        <dbReference type="Proteomes" id="UP001201844"/>
    </source>
</evidence>
<dbReference type="RefSeq" id="WP_241601921.1">
    <property type="nucleotide sequence ID" value="NZ_JAKVIN010000006.1"/>
</dbReference>
<keyword evidence="3" id="KW-1185">Reference proteome</keyword>
<sequence length="84" mass="8880">MRLYFWLIALIAGTLFLAMLTVDFGLTIGERAQGGYAARTAEEQVEAEARAAASRAEANDAADEAMKALDALNASGNKAADTKE</sequence>
<keyword evidence="1" id="KW-0472">Membrane</keyword>
<keyword evidence="1" id="KW-1133">Transmembrane helix</keyword>
<dbReference type="EMBL" id="JAKVIN010000006">
    <property type="protein sequence ID" value="MCJ8150513.1"/>
    <property type="molecule type" value="Genomic_DNA"/>
</dbReference>
<feature type="transmembrane region" description="Helical" evidence="1">
    <location>
        <begin position="6"/>
        <end position="26"/>
    </location>
</feature>